<keyword evidence="2" id="KW-1185">Reference proteome</keyword>
<sequence length="343" mass="35516">MNQPNARRRRPTALLSLLLLTLLTCDPANAQLTGSALSLDFGGGSNPVASTPSSSAAPSSTISNSPATSPLPSDSVGPATVSTSPLPSPGSVSIQSTNSVTNAPITQSVTHLAPKPLTSSTSYDVMAIPSNLPNVTRTASSNFTLPSPVAVATFTSLPKIDSSPYQVVLANQNGLPTFEWNLAAESVSQSQKQQICDSQVSFCATSGCSDPKAKLTNFCETEYMGTACYCSSGSSRLSQYNWPVMLADCRGRNIACKDACLKPNSGTVDKNKCTQACDANFGNNCGNPGQYAANYAVRKEGQKPNYEIIQGGTAANSASPLLASHSAIVLLAAFSVSALFVLA</sequence>
<protein>
    <submittedName>
        <fullName evidence="1">Uncharacterized protein</fullName>
    </submittedName>
</protein>
<name>A0ACD0NNY9_9BASI</name>
<proteinExistence type="predicted"/>
<evidence type="ECO:0000313" key="1">
    <source>
        <dbReference type="EMBL" id="PWN47504.1"/>
    </source>
</evidence>
<dbReference type="EMBL" id="KZ820414">
    <property type="protein sequence ID" value="PWN47504.1"/>
    <property type="molecule type" value="Genomic_DNA"/>
</dbReference>
<organism evidence="1 2">
    <name type="scientific">Violaceomyces palustris</name>
    <dbReference type="NCBI Taxonomy" id="1673888"/>
    <lineage>
        <taxon>Eukaryota</taxon>
        <taxon>Fungi</taxon>
        <taxon>Dikarya</taxon>
        <taxon>Basidiomycota</taxon>
        <taxon>Ustilaginomycotina</taxon>
        <taxon>Ustilaginomycetes</taxon>
        <taxon>Violaceomycetales</taxon>
        <taxon>Violaceomycetaceae</taxon>
        <taxon>Violaceomyces</taxon>
    </lineage>
</organism>
<reference evidence="1 2" key="1">
    <citation type="journal article" date="2018" name="Mol. Biol. Evol.">
        <title>Broad Genomic Sampling Reveals a Smut Pathogenic Ancestry of the Fungal Clade Ustilaginomycotina.</title>
        <authorList>
            <person name="Kijpornyongpan T."/>
            <person name="Mondo S.J."/>
            <person name="Barry K."/>
            <person name="Sandor L."/>
            <person name="Lee J."/>
            <person name="Lipzen A."/>
            <person name="Pangilinan J."/>
            <person name="LaButti K."/>
            <person name="Hainaut M."/>
            <person name="Henrissat B."/>
            <person name="Grigoriev I.V."/>
            <person name="Spatafora J.W."/>
            <person name="Aime M.C."/>
        </authorList>
    </citation>
    <scope>NUCLEOTIDE SEQUENCE [LARGE SCALE GENOMIC DNA]</scope>
    <source>
        <strain evidence="1 2">SA 807</strain>
    </source>
</reference>
<dbReference type="Proteomes" id="UP000245626">
    <property type="component" value="Unassembled WGS sequence"/>
</dbReference>
<accession>A0ACD0NNY9</accession>
<evidence type="ECO:0000313" key="2">
    <source>
        <dbReference type="Proteomes" id="UP000245626"/>
    </source>
</evidence>
<gene>
    <name evidence="1" type="ORF">IE53DRAFT_390360</name>
</gene>